<evidence type="ECO:0000313" key="4">
    <source>
        <dbReference type="Proteomes" id="UP000239709"/>
    </source>
</evidence>
<organism evidence="3 4">
    <name type="scientific">Ottowia oryzae</name>
    <dbReference type="NCBI Taxonomy" id="2109914"/>
    <lineage>
        <taxon>Bacteria</taxon>
        <taxon>Pseudomonadati</taxon>
        <taxon>Pseudomonadota</taxon>
        <taxon>Betaproteobacteria</taxon>
        <taxon>Burkholderiales</taxon>
        <taxon>Comamonadaceae</taxon>
        <taxon>Ottowia</taxon>
    </lineage>
</organism>
<gene>
    <name evidence="3" type="ORF">C6570_05840</name>
</gene>
<proteinExistence type="predicted"/>
<reference evidence="3 4" key="1">
    <citation type="submission" date="2018-03" db="EMBL/GenBank/DDBJ databases">
        <title>Genome sequencing of Ottowia sp.</title>
        <authorList>
            <person name="Kim S.-J."/>
            <person name="Heo J."/>
            <person name="Kwon S.-W."/>
        </authorList>
    </citation>
    <scope>NUCLEOTIDE SEQUENCE [LARGE SCALE GENOMIC DNA]</scope>
    <source>
        <strain evidence="3 4">KADR8-3</strain>
    </source>
</reference>
<dbReference type="OrthoDB" id="601499at2"/>
<dbReference type="InterPro" id="IPR013783">
    <property type="entry name" value="Ig-like_fold"/>
</dbReference>
<dbReference type="InterPro" id="IPR026442">
    <property type="entry name" value="IPTL_CTERM"/>
</dbReference>
<dbReference type="Pfam" id="PF05345">
    <property type="entry name" value="He_PIG"/>
    <property type="match status" value="1"/>
</dbReference>
<name>A0A2S0MJJ5_9BURK</name>
<dbReference type="Pfam" id="PF18203">
    <property type="entry name" value="IPTL-CTERM"/>
    <property type="match status" value="1"/>
</dbReference>
<dbReference type="NCBIfam" id="TIGR04174">
    <property type="entry name" value="IPTL_CTERM"/>
    <property type="match status" value="1"/>
</dbReference>
<dbReference type="KEGG" id="otk:C6570_05840"/>
<keyword evidence="4" id="KW-1185">Reference proteome</keyword>
<feature type="transmembrane region" description="Helical" evidence="1">
    <location>
        <begin position="45"/>
        <end position="63"/>
    </location>
</feature>
<evidence type="ECO:0000313" key="3">
    <source>
        <dbReference type="EMBL" id="AVO35997.1"/>
    </source>
</evidence>
<dbReference type="AlphaFoldDB" id="A0A2S0MJJ5"/>
<accession>A0A2S0MJJ5</accession>
<dbReference type="EMBL" id="CP027666">
    <property type="protein sequence ID" value="AVO35997.1"/>
    <property type="molecule type" value="Genomic_DNA"/>
</dbReference>
<dbReference type="GO" id="GO:0016020">
    <property type="term" value="C:membrane"/>
    <property type="evidence" value="ECO:0007669"/>
    <property type="project" value="InterPro"/>
</dbReference>
<dbReference type="SUPFAM" id="SSF49313">
    <property type="entry name" value="Cadherin-like"/>
    <property type="match status" value="1"/>
</dbReference>
<feature type="domain" description="IPTL-CTERM protein sorting" evidence="2">
    <location>
        <begin position="308"/>
        <end position="335"/>
    </location>
</feature>
<evidence type="ECO:0000256" key="1">
    <source>
        <dbReference type="SAM" id="Phobius"/>
    </source>
</evidence>
<dbReference type="Proteomes" id="UP000239709">
    <property type="component" value="Chromosome"/>
</dbReference>
<dbReference type="CDD" id="cd11304">
    <property type="entry name" value="Cadherin_repeat"/>
    <property type="match status" value="1"/>
</dbReference>
<dbReference type="Gene3D" id="2.60.40.10">
    <property type="entry name" value="Immunoglobulins"/>
    <property type="match status" value="1"/>
</dbReference>
<keyword evidence="1" id="KW-0472">Membrane</keyword>
<protein>
    <recommendedName>
        <fullName evidence="2">IPTL-CTERM protein sorting domain-containing protein</fullName>
    </recommendedName>
</protein>
<feature type="transmembrane region" description="Helical" evidence="1">
    <location>
        <begin position="313"/>
        <end position="330"/>
    </location>
</feature>
<keyword evidence="1" id="KW-0812">Transmembrane</keyword>
<evidence type="ECO:0000259" key="2">
    <source>
        <dbReference type="Pfam" id="PF18203"/>
    </source>
</evidence>
<sequence length="340" mass="34775">MASASGTTRADPSVSIDRSQVRPWAMQINERERKSMDRKIKVQRAALRLCVALCVAGATGAWAQTAPVPLNGLGAAPQNGSLASIEADWSVAGGGPWQTINVAGVPTYYHYDVRAALQTWTFNKPVDLTFEIAGINCPNEGVRLPIGARCEVPATASGISWDEATGVLQHSRADTPLDGAVRTSCRLHGVSALTINGAGMAGTGCRRGLAALSAGIPEITSAVPPATGSVGVGYTHTVAATDSDPDDGVALTYSATGLPPGLTIDPASGVISGTPTSPGTYNVTILAANGPVESLPQQVTIVIAAAPTAVPTMQVWGVGVLALALGALGLRQTRRRGLRG</sequence>
<dbReference type="GO" id="GO:0005509">
    <property type="term" value="F:calcium ion binding"/>
    <property type="evidence" value="ECO:0007669"/>
    <property type="project" value="InterPro"/>
</dbReference>
<dbReference type="InterPro" id="IPR015919">
    <property type="entry name" value="Cadherin-like_sf"/>
</dbReference>
<keyword evidence="1" id="KW-1133">Transmembrane helix</keyword>